<proteinExistence type="predicted"/>
<sequence length="330" mass="36976">MILDHCYDDLALDAALDGLREGDLRAARTVLAESREDAETRGLRLDQLSKGLVGHADEIAELARQQDEPELWLMAGAAYLDEAMAIRGTGWAEGVGQERFKMVHQVGAKAIGPLHRAAELIPDDSTPWVNLMSAALVLSAPRDQRDEVWRETVRRSPAHFSAHMIRLQTLAPKWGGTEQEMLTFALETARAAPPGDPLTAIQPAACFEVYLMASRQLDDDRLDEFEKLYFSSERMQATLVAASDRWLAEEKPHPRGLQAHHYFAAAFACGGNAERAFLHLLGTRDRFYQRPWAYLDGSDPEGVYHRMVGRYWPSNLHLESPMDLSPVFPD</sequence>
<name>A0A1W2LMW9_9PSEU</name>
<evidence type="ECO:0008006" key="3">
    <source>
        <dbReference type="Google" id="ProtNLM"/>
    </source>
</evidence>
<reference evidence="1 2" key="1">
    <citation type="submission" date="2016-12" db="EMBL/GenBank/DDBJ databases">
        <title>Amycolatopsis keratiniphila subsp. keratiniphila genome sequencing and assembly.</title>
        <authorList>
            <person name="Mayilraj S."/>
            <person name="Kaur N."/>
        </authorList>
    </citation>
    <scope>NUCLEOTIDE SEQUENCE [LARGE SCALE GENOMIC DNA]</scope>
    <source>
        <strain evidence="1 2">DSM 44409</strain>
    </source>
</reference>
<evidence type="ECO:0000313" key="1">
    <source>
        <dbReference type="EMBL" id="ONF64288.1"/>
    </source>
</evidence>
<organism evidence="1 2">
    <name type="scientific">Amycolatopsis keratiniphila subsp. keratiniphila</name>
    <dbReference type="NCBI Taxonomy" id="227715"/>
    <lineage>
        <taxon>Bacteria</taxon>
        <taxon>Bacillati</taxon>
        <taxon>Actinomycetota</taxon>
        <taxon>Actinomycetes</taxon>
        <taxon>Pseudonocardiales</taxon>
        <taxon>Pseudonocardiaceae</taxon>
        <taxon>Amycolatopsis</taxon>
        <taxon>Amycolatopsis japonica group</taxon>
    </lineage>
</organism>
<comment type="caution">
    <text evidence="1">The sequence shown here is derived from an EMBL/GenBank/DDBJ whole genome shotgun (WGS) entry which is preliminary data.</text>
</comment>
<dbReference type="AlphaFoldDB" id="A0A1W2LMW9"/>
<evidence type="ECO:0000313" key="2">
    <source>
        <dbReference type="Proteomes" id="UP000076660"/>
    </source>
</evidence>
<gene>
    <name evidence="1" type="ORF">AVR91_0230960</name>
</gene>
<dbReference type="Proteomes" id="UP000076660">
    <property type="component" value="Unassembled WGS sequence"/>
</dbReference>
<protein>
    <recommendedName>
        <fullName evidence="3">DUF4034 domain-containing protein</fullName>
    </recommendedName>
</protein>
<accession>A0A1W2LMW9</accession>
<dbReference type="EMBL" id="LQMT02000032">
    <property type="protein sequence ID" value="ONF64288.1"/>
    <property type="molecule type" value="Genomic_DNA"/>
</dbReference>